<dbReference type="PANTHER" id="PTHR10900:SF77">
    <property type="entry name" value="FI19380P1"/>
    <property type="match status" value="1"/>
</dbReference>
<dbReference type="PROSITE" id="PS50213">
    <property type="entry name" value="FAS1"/>
    <property type="match status" value="1"/>
</dbReference>
<dbReference type="OrthoDB" id="286301at2759"/>
<feature type="non-terminal residue" evidence="2">
    <location>
        <position position="137"/>
    </location>
</feature>
<evidence type="ECO:0000313" key="2">
    <source>
        <dbReference type="EMBL" id="OEU05843.1"/>
    </source>
</evidence>
<dbReference type="KEGG" id="fcy:FRACYDRAFT_145232"/>
<keyword evidence="3" id="KW-1185">Reference proteome</keyword>
<dbReference type="Gene3D" id="2.30.180.10">
    <property type="entry name" value="FAS1 domain"/>
    <property type="match status" value="1"/>
</dbReference>
<evidence type="ECO:0000313" key="3">
    <source>
        <dbReference type="Proteomes" id="UP000095751"/>
    </source>
</evidence>
<dbReference type="InterPro" id="IPR036378">
    <property type="entry name" value="FAS1_dom_sf"/>
</dbReference>
<dbReference type="InterPro" id="IPR050904">
    <property type="entry name" value="Adhesion/Biosynth-related"/>
</dbReference>
<dbReference type="AlphaFoldDB" id="A0A1E7EJW6"/>
<feature type="domain" description="FAS1" evidence="1">
    <location>
        <begin position="1"/>
        <end position="135"/>
    </location>
</feature>
<sequence>DIVCTETEYQSLCGLMRLAGITDLFSGGLFTIFAPSNDAFQAALQSLGQTVDMQDPGVITNILLQHVVWGSAVYSKDLVCDMTVPMSNGDDNTITCKDDDFFVGGPGNDVDAFPGIVSADIDACNGVIHIIDGVLLP</sequence>
<dbReference type="InParanoid" id="A0A1E7EJW6"/>
<reference evidence="2 3" key="1">
    <citation type="submission" date="2016-09" db="EMBL/GenBank/DDBJ databases">
        <title>Extensive genetic diversity and differential bi-allelic expression allows diatom success in the polar Southern Ocean.</title>
        <authorList>
            <consortium name="DOE Joint Genome Institute"/>
            <person name="Mock T."/>
            <person name="Otillar R.P."/>
            <person name="Strauss J."/>
            <person name="Dupont C."/>
            <person name="Frickenhaus S."/>
            <person name="Maumus F."/>
            <person name="Mcmullan M."/>
            <person name="Sanges R."/>
            <person name="Schmutz J."/>
            <person name="Toseland A."/>
            <person name="Valas R."/>
            <person name="Veluchamy A."/>
            <person name="Ward B.J."/>
            <person name="Allen A."/>
            <person name="Barry K."/>
            <person name="Falciatore A."/>
            <person name="Ferrante M."/>
            <person name="Fortunato A.E."/>
            <person name="Gloeckner G."/>
            <person name="Gruber A."/>
            <person name="Hipkin R."/>
            <person name="Janech M."/>
            <person name="Kroth P."/>
            <person name="Leese F."/>
            <person name="Lindquist E."/>
            <person name="Lyon B.R."/>
            <person name="Martin J."/>
            <person name="Mayer C."/>
            <person name="Parker M."/>
            <person name="Quesneville H."/>
            <person name="Raymond J."/>
            <person name="Uhlig C."/>
            <person name="Valentin K.U."/>
            <person name="Worden A.Z."/>
            <person name="Armbrust E.V."/>
            <person name="Bowler C."/>
            <person name="Green B."/>
            <person name="Moulton V."/>
            <person name="Van Oosterhout C."/>
            <person name="Grigoriev I."/>
        </authorList>
    </citation>
    <scope>NUCLEOTIDE SEQUENCE [LARGE SCALE GENOMIC DNA]</scope>
    <source>
        <strain evidence="2 3">CCMP1102</strain>
    </source>
</reference>
<dbReference type="SUPFAM" id="SSF82153">
    <property type="entry name" value="FAS1 domain"/>
    <property type="match status" value="1"/>
</dbReference>
<dbReference type="Pfam" id="PF02469">
    <property type="entry name" value="Fasciclin"/>
    <property type="match status" value="1"/>
</dbReference>
<gene>
    <name evidence="2" type="ORF">FRACYDRAFT_145232</name>
</gene>
<evidence type="ECO:0000259" key="1">
    <source>
        <dbReference type="PROSITE" id="PS50213"/>
    </source>
</evidence>
<dbReference type="GO" id="GO:0005615">
    <property type="term" value="C:extracellular space"/>
    <property type="evidence" value="ECO:0007669"/>
    <property type="project" value="TreeGrafter"/>
</dbReference>
<protein>
    <submittedName>
        <fullName evidence="2">FAS1 domain-containing protein</fullName>
    </submittedName>
</protein>
<dbReference type="EMBL" id="KV784454">
    <property type="protein sequence ID" value="OEU05843.1"/>
    <property type="molecule type" value="Genomic_DNA"/>
</dbReference>
<name>A0A1E7EJW6_9STRA</name>
<dbReference type="SMART" id="SM00554">
    <property type="entry name" value="FAS1"/>
    <property type="match status" value="1"/>
</dbReference>
<dbReference type="InterPro" id="IPR000782">
    <property type="entry name" value="FAS1_domain"/>
</dbReference>
<dbReference type="PANTHER" id="PTHR10900">
    <property type="entry name" value="PERIOSTIN-RELATED"/>
    <property type="match status" value="1"/>
</dbReference>
<organism evidence="2 3">
    <name type="scientific">Fragilariopsis cylindrus CCMP1102</name>
    <dbReference type="NCBI Taxonomy" id="635003"/>
    <lineage>
        <taxon>Eukaryota</taxon>
        <taxon>Sar</taxon>
        <taxon>Stramenopiles</taxon>
        <taxon>Ochrophyta</taxon>
        <taxon>Bacillariophyta</taxon>
        <taxon>Bacillariophyceae</taxon>
        <taxon>Bacillariophycidae</taxon>
        <taxon>Bacillariales</taxon>
        <taxon>Bacillariaceae</taxon>
        <taxon>Fragilariopsis</taxon>
    </lineage>
</organism>
<dbReference type="Proteomes" id="UP000095751">
    <property type="component" value="Unassembled WGS sequence"/>
</dbReference>
<feature type="non-terminal residue" evidence="2">
    <location>
        <position position="1"/>
    </location>
</feature>
<proteinExistence type="predicted"/>
<accession>A0A1E7EJW6</accession>